<dbReference type="InterPro" id="IPR000415">
    <property type="entry name" value="Nitroreductase-like"/>
</dbReference>
<comment type="similarity">
    <text evidence="1 5">Belongs to the flavin oxidoreductase frp family.</text>
</comment>
<dbReference type="Pfam" id="PF00881">
    <property type="entry name" value="Nitroreductase"/>
    <property type="match status" value="1"/>
</dbReference>
<dbReference type="EMBL" id="JACHHB010000002">
    <property type="protein sequence ID" value="MBB5172543.1"/>
    <property type="molecule type" value="Genomic_DNA"/>
</dbReference>
<reference evidence="7 8" key="1">
    <citation type="submission" date="2020-08" db="EMBL/GenBank/DDBJ databases">
        <title>Genomic Encyclopedia of Type Strains, Phase IV (KMG-IV): sequencing the most valuable type-strain genomes for metagenomic binning, comparative biology and taxonomic classification.</title>
        <authorList>
            <person name="Goeker M."/>
        </authorList>
    </citation>
    <scope>NUCLEOTIDE SEQUENCE [LARGE SCALE GENOMIC DNA]</scope>
    <source>
        <strain evidence="7 8">DSM 24696</strain>
    </source>
</reference>
<keyword evidence="2 5" id="KW-0285">Flavoprotein</keyword>
<sequence>MNEVIQLLNNHSSYRSYSDKPVTEEQTEAIVKAAMSAANWANCQQVTVIEVRDQARKSKLTELVGNQKWVDEAPVFFVFCLDYNRAKLAGEKHGQRMNVTNTVEAITIGATDVGIALANAIAASESLGLGTVPIGGIRANPAEVIELLDLPEYVFPISGLVVGHPNEEAAQKPRLPLEAVHHKETYNHDQNPLIDAYDEAFASYISERTNGQESRTWSSGVANFYSERYRKFADGIDEVLKKQGFHFK</sequence>
<evidence type="ECO:0000259" key="6">
    <source>
        <dbReference type="Pfam" id="PF00881"/>
    </source>
</evidence>
<organism evidence="7 8">
    <name type="scientific">Texcoconibacillus texcoconensis</name>
    <dbReference type="NCBI Taxonomy" id="1095777"/>
    <lineage>
        <taxon>Bacteria</taxon>
        <taxon>Bacillati</taxon>
        <taxon>Bacillota</taxon>
        <taxon>Bacilli</taxon>
        <taxon>Bacillales</taxon>
        <taxon>Bacillaceae</taxon>
        <taxon>Texcoconibacillus</taxon>
    </lineage>
</organism>
<keyword evidence="4 5" id="KW-0560">Oxidoreductase</keyword>
<dbReference type="InterPro" id="IPR016446">
    <property type="entry name" value="Flavin_OxRdtase_Frp"/>
</dbReference>
<dbReference type="CDD" id="cd02146">
    <property type="entry name" value="NfsA-like"/>
    <property type="match status" value="1"/>
</dbReference>
<dbReference type="EC" id="1.5.1.39" evidence="7"/>
<dbReference type="InterPro" id="IPR029479">
    <property type="entry name" value="Nitroreductase"/>
</dbReference>
<dbReference type="PANTHER" id="PTHR43425:SF2">
    <property type="entry name" value="OXYGEN-INSENSITIVE NADPH NITROREDUCTASE"/>
    <property type="match status" value="1"/>
</dbReference>
<evidence type="ECO:0000256" key="2">
    <source>
        <dbReference type="ARBA" id="ARBA00022630"/>
    </source>
</evidence>
<keyword evidence="3 5" id="KW-0288">FMN</keyword>
<keyword evidence="5" id="KW-0521">NADP</keyword>
<dbReference type="Gene3D" id="3.40.109.10">
    <property type="entry name" value="NADH Oxidase"/>
    <property type="match status" value="1"/>
</dbReference>
<dbReference type="Proteomes" id="UP000551878">
    <property type="component" value="Unassembled WGS sequence"/>
</dbReference>
<dbReference type="GO" id="GO:0008752">
    <property type="term" value="F:FMN reductase [NAD(P)H] activity"/>
    <property type="evidence" value="ECO:0007669"/>
    <property type="project" value="UniProtKB-EC"/>
</dbReference>
<evidence type="ECO:0000313" key="7">
    <source>
        <dbReference type="EMBL" id="MBB5172543.1"/>
    </source>
</evidence>
<evidence type="ECO:0000313" key="8">
    <source>
        <dbReference type="Proteomes" id="UP000551878"/>
    </source>
</evidence>
<name>A0A840QMH2_9BACI</name>
<protein>
    <submittedName>
        <fullName evidence="7">FMN reductase [NAD(P)H]</fullName>
        <ecNumber evidence="7">1.5.1.39</ecNumber>
    </submittedName>
</protein>
<evidence type="ECO:0000256" key="1">
    <source>
        <dbReference type="ARBA" id="ARBA00008366"/>
    </source>
</evidence>
<proteinExistence type="inferred from homology"/>
<dbReference type="PANTHER" id="PTHR43425">
    <property type="entry name" value="OXYGEN-INSENSITIVE NADPH NITROREDUCTASE"/>
    <property type="match status" value="1"/>
</dbReference>
<evidence type="ECO:0000256" key="5">
    <source>
        <dbReference type="PIRNR" id="PIRNR005426"/>
    </source>
</evidence>
<comment type="caution">
    <text evidence="7">The sequence shown here is derived from an EMBL/GenBank/DDBJ whole genome shotgun (WGS) entry which is preliminary data.</text>
</comment>
<gene>
    <name evidence="7" type="ORF">HNQ41_000687</name>
</gene>
<dbReference type="AlphaFoldDB" id="A0A840QMH2"/>
<feature type="domain" description="Nitroreductase" evidence="6">
    <location>
        <begin position="11"/>
        <end position="164"/>
    </location>
</feature>
<keyword evidence="8" id="KW-1185">Reference proteome</keyword>
<dbReference type="PIRSF" id="PIRSF005426">
    <property type="entry name" value="Frp"/>
    <property type="match status" value="1"/>
</dbReference>
<evidence type="ECO:0000256" key="3">
    <source>
        <dbReference type="ARBA" id="ARBA00022643"/>
    </source>
</evidence>
<evidence type="ECO:0000256" key="4">
    <source>
        <dbReference type="ARBA" id="ARBA00023002"/>
    </source>
</evidence>
<accession>A0A840QMH2</accession>
<dbReference type="RefSeq" id="WP_184662993.1">
    <property type="nucleotide sequence ID" value="NZ_JACHHB010000002.1"/>
</dbReference>
<dbReference type="SUPFAM" id="SSF55469">
    <property type="entry name" value="FMN-dependent nitroreductase-like"/>
    <property type="match status" value="1"/>
</dbReference>